<keyword evidence="1" id="KW-1133">Transmembrane helix</keyword>
<feature type="transmembrane region" description="Helical" evidence="1">
    <location>
        <begin position="110"/>
        <end position="134"/>
    </location>
</feature>
<evidence type="ECO:0000256" key="1">
    <source>
        <dbReference type="SAM" id="Phobius"/>
    </source>
</evidence>
<evidence type="ECO:0000313" key="3">
    <source>
        <dbReference type="Proteomes" id="UP000694892"/>
    </source>
</evidence>
<sequence length="140" mass="15851">MPYAVQQVHKRIKKGGGNVKGKYSSTICAYFINTYYYMWQNTSHLPPTKMYKDIVRTFVFSLFHQVHGRPLIGARGSTCPPRLVIKDIFLPGGMQRLCIPELRCRCRPGLLFISLQGSALALLFCPAISSTILACSDWFM</sequence>
<dbReference type="EMBL" id="CM004480">
    <property type="protein sequence ID" value="OCT68629.1"/>
    <property type="molecule type" value="Genomic_DNA"/>
</dbReference>
<dbReference type="AlphaFoldDB" id="A0A974H8F1"/>
<organism evidence="2 3">
    <name type="scientific">Xenopus laevis</name>
    <name type="common">African clawed frog</name>
    <dbReference type="NCBI Taxonomy" id="8355"/>
    <lineage>
        <taxon>Eukaryota</taxon>
        <taxon>Metazoa</taxon>
        <taxon>Chordata</taxon>
        <taxon>Craniata</taxon>
        <taxon>Vertebrata</taxon>
        <taxon>Euteleostomi</taxon>
        <taxon>Amphibia</taxon>
        <taxon>Batrachia</taxon>
        <taxon>Anura</taxon>
        <taxon>Pipoidea</taxon>
        <taxon>Pipidae</taxon>
        <taxon>Xenopodinae</taxon>
        <taxon>Xenopus</taxon>
        <taxon>Xenopus</taxon>
    </lineage>
</organism>
<keyword evidence="1" id="KW-0472">Membrane</keyword>
<proteinExistence type="predicted"/>
<reference evidence="3" key="1">
    <citation type="journal article" date="2016" name="Nature">
        <title>Genome evolution in the allotetraploid frog Xenopus laevis.</title>
        <authorList>
            <person name="Session A.M."/>
            <person name="Uno Y."/>
            <person name="Kwon T."/>
            <person name="Chapman J.A."/>
            <person name="Toyoda A."/>
            <person name="Takahashi S."/>
            <person name="Fukui A."/>
            <person name="Hikosaka A."/>
            <person name="Suzuki A."/>
            <person name="Kondo M."/>
            <person name="van Heeringen S.J."/>
            <person name="Quigley I."/>
            <person name="Heinz S."/>
            <person name="Ogino H."/>
            <person name="Ochi H."/>
            <person name="Hellsten U."/>
            <person name="Lyons J.B."/>
            <person name="Simakov O."/>
            <person name="Putnam N."/>
            <person name="Stites J."/>
            <person name="Kuroki Y."/>
            <person name="Tanaka T."/>
            <person name="Michiue T."/>
            <person name="Watanabe M."/>
            <person name="Bogdanovic O."/>
            <person name="Lister R."/>
            <person name="Georgiou G."/>
            <person name="Paranjpe S.S."/>
            <person name="van Kruijsbergen I."/>
            <person name="Shu S."/>
            <person name="Carlson J."/>
            <person name="Kinoshita T."/>
            <person name="Ohta Y."/>
            <person name="Mawaribuchi S."/>
            <person name="Jenkins J."/>
            <person name="Grimwood J."/>
            <person name="Schmutz J."/>
            <person name="Mitros T."/>
            <person name="Mozaffari S.V."/>
            <person name="Suzuki Y."/>
            <person name="Haramoto Y."/>
            <person name="Yamamoto T.S."/>
            <person name="Takagi C."/>
            <person name="Heald R."/>
            <person name="Miller K."/>
            <person name="Haudenschild C."/>
            <person name="Kitzman J."/>
            <person name="Nakayama T."/>
            <person name="Izutsu Y."/>
            <person name="Robert J."/>
            <person name="Fortriede J."/>
            <person name="Burns K."/>
            <person name="Lotay V."/>
            <person name="Karimi K."/>
            <person name="Yasuoka Y."/>
            <person name="Dichmann D.S."/>
            <person name="Flajnik M.F."/>
            <person name="Houston D.W."/>
            <person name="Shendure J."/>
            <person name="DuPasquier L."/>
            <person name="Vize P.D."/>
            <person name="Zorn A.M."/>
            <person name="Ito M."/>
            <person name="Marcotte E.M."/>
            <person name="Wallingford J.B."/>
            <person name="Ito Y."/>
            <person name="Asashima M."/>
            <person name="Ueno N."/>
            <person name="Matsuda Y."/>
            <person name="Veenstra G.J."/>
            <person name="Fujiyama A."/>
            <person name="Harland R.M."/>
            <person name="Taira M."/>
            <person name="Rokhsar D.S."/>
        </authorList>
    </citation>
    <scope>NUCLEOTIDE SEQUENCE [LARGE SCALE GENOMIC DNA]</scope>
    <source>
        <strain evidence="3">J</strain>
    </source>
</reference>
<gene>
    <name evidence="2" type="ORF">XELAEV_18039915mg</name>
</gene>
<accession>A0A974H8F1</accession>
<name>A0A974H8F1_XENLA</name>
<keyword evidence="1" id="KW-0812">Transmembrane</keyword>
<evidence type="ECO:0000313" key="2">
    <source>
        <dbReference type="EMBL" id="OCT68629.1"/>
    </source>
</evidence>
<protein>
    <submittedName>
        <fullName evidence="2">Uncharacterized protein</fullName>
    </submittedName>
</protein>
<dbReference type="Proteomes" id="UP000694892">
    <property type="component" value="Chromosome 8L"/>
</dbReference>